<evidence type="ECO:0000313" key="2">
    <source>
        <dbReference type="Proteomes" id="UP000307968"/>
    </source>
</evidence>
<dbReference type="AlphaFoldDB" id="A0A4U9HGG5"/>
<sequence>MARTTRLRRDLPIDIDTMVLRDIALAVGATHKQYMTAYSRALKRTAATMRKRAMADIKDGLAPRSMAMVRKRLLSFRVSRGSLLDEGRLWFGLNAIKVKDLKGRINGRMRPHHTAVTRKPGVMLRRAGGQTPWALNRAATCCQPKRLRMARSDGANEKDAGRC</sequence>
<dbReference type="Proteomes" id="UP000307968">
    <property type="component" value="Chromosome"/>
</dbReference>
<name>A0A4U9HGG5_SERRU</name>
<reference evidence="1 2" key="1">
    <citation type="submission" date="2019-05" db="EMBL/GenBank/DDBJ databases">
        <authorList>
            <consortium name="Pathogen Informatics"/>
        </authorList>
    </citation>
    <scope>NUCLEOTIDE SEQUENCE [LARGE SCALE GENOMIC DNA]</scope>
    <source>
        <strain evidence="1 2">NCTC12971</strain>
    </source>
</reference>
<accession>A0A4U9HGG5</accession>
<protein>
    <submittedName>
        <fullName evidence="1">Uncharacterized protein</fullName>
    </submittedName>
</protein>
<proteinExistence type="predicted"/>
<evidence type="ECO:0000313" key="1">
    <source>
        <dbReference type="EMBL" id="VTP62161.1"/>
    </source>
</evidence>
<organism evidence="1 2">
    <name type="scientific">Serratia rubidaea</name>
    <name type="common">Serratia marinorubra</name>
    <dbReference type="NCBI Taxonomy" id="61652"/>
    <lineage>
        <taxon>Bacteria</taxon>
        <taxon>Pseudomonadati</taxon>
        <taxon>Pseudomonadota</taxon>
        <taxon>Gammaproteobacteria</taxon>
        <taxon>Enterobacterales</taxon>
        <taxon>Yersiniaceae</taxon>
        <taxon>Serratia</taxon>
    </lineage>
</organism>
<dbReference type="EMBL" id="LR590463">
    <property type="protein sequence ID" value="VTP62161.1"/>
    <property type="molecule type" value="Genomic_DNA"/>
</dbReference>
<gene>
    <name evidence="1" type="ORF">NCTC12971_02494</name>
</gene>